<keyword evidence="3" id="KW-1185">Reference proteome</keyword>
<feature type="domain" description="Putative restriction endonuclease" evidence="1">
    <location>
        <begin position="22"/>
        <end position="189"/>
    </location>
</feature>
<keyword evidence="2" id="KW-0540">Nuclease</keyword>
<comment type="caution">
    <text evidence="2">The sequence shown here is derived from an EMBL/GenBank/DDBJ whole genome shotgun (WGS) entry which is preliminary data.</text>
</comment>
<proteinExistence type="predicted"/>
<evidence type="ECO:0000259" key="1">
    <source>
        <dbReference type="Pfam" id="PF05685"/>
    </source>
</evidence>
<protein>
    <submittedName>
        <fullName evidence="2">Uma2 family endonuclease</fullName>
    </submittedName>
</protein>
<dbReference type="Proteomes" id="UP000556436">
    <property type="component" value="Unassembled WGS sequence"/>
</dbReference>
<name>A0A7W7PD95_STRNE</name>
<dbReference type="SUPFAM" id="SSF52980">
    <property type="entry name" value="Restriction endonuclease-like"/>
    <property type="match status" value="1"/>
</dbReference>
<dbReference type="InterPro" id="IPR012296">
    <property type="entry name" value="Nuclease_put_TT1808"/>
</dbReference>
<dbReference type="RefSeq" id="WP_229822738.1">
    <property type="nucleotide sequence ID" value="NZ_BMRW01000010.1"/>
</dbReference>
<dbReference type="PANTHER" id="PTHR35400">
    <property type="entry name" value="SLR1083 PROTEIN"/>
    <property type="match status" value="1"/>
</dbReference>
<organism evidence="2 3">
    <name type="scientific">Streptomyces netropsis</name>
    <name type="common">Streptoverticillium netropsis</name>
    <dbReference type="NCBI Taxonomy" id="55404"/>
    <lineage>
        <taxon>Bacteria</taxon>
        <taxon>Bacillati</taxon>
        <taxon>Actinomycetota</taxon>
        <taxon>Actinomycetes</taxon>
        <taxon>Kitasatosporales</taxon>
        <taxon>Streptomycetaceae</taxon>
        <taxon>Streptomyces</taxon>
    </lineage>
</organism>
<dbReference type="Gene3D" id="3.90.1570.10">
    <property type="entry name" value="tt1808, chain A"/>
    <property type="match status" value="1"/>
</dbReference>
<dbReference type="AlphaFoldDB" id="A0A7W7PD95"/>
<dbReference type="InterPro" id="IPR008538">
    <property type="entry name" value="Uma2"/>
</dbReference>
<dbReference type="GO" id="GO:0004519">
    <property type="term" value="F:endonuclease activity"/>
    <property type="evidence" value="ECO:0007669"/>
    <property type="project" value="UniProtKB-KW"/>
</dbReference>
<dbReference type="EMBL" id="JACHJG010000003">
    <property type="protein sequence ID" value="MBB4885784.1"/>
    <property type="molecule type" value="Genomic_DNA"/>
</dbReference>
<reference evidence="2 3" key="1">
    <citation type="submission" date="2020-08" db="EMBL/GenBank/DDBJ databases">
        <title>Genomic Encyclopedia of Type Strains, Phase III (KMG-III): the genomes of soil and plant-associated and newly described type strains.</title>
        <authorList>
            <person name="Whitman W."/>
        </authorList>
    </citation>
    <scope>NUCLEOTIDE SEQUENCE [LARGE SCALE GENOMIC DNA]</scope>
    <source>
        <strain evidence="2 3">CECT 3265</strain>
    </source>
</reference>
<sequence>MTIALTDRTEMAENSELSSDEMFELLYGIVPEGYKGEIVGGVVHMAPQRGTHWEIILDACLQLKGHFGRLSRIMSDVRLDLPGEGNAFAPDVFKLSDGAEQDAKGHWRYQDVEFVLEVISRGTADNDYGRKMAAYAAGGIPVYVIADPYTRLCHVHTLPKDGEYRAQLTLDFGDPIDLTDTVLGLTITTDAFPRD</sequence>
<evidence type="ECO:0000313" key="2">
    <source>
        <dbReference type="EMBL" id="MBB4885784.1"/>
    </source>
</evidence>
<dbReference type="InterPro" id="IPR011335">
    <property type="entry name" value="Restrct_endonuc-II-like"/>
</dbReference>
<dbReference type="CDD" id="cd06260">
    <property type="entry name" value="DUF820-like"/>
    <property type="match status" value="1"/>
</dbReference>
<evidence type="ECO:0000313" key="3">
    <source>
        <dbReference type="Proteomes" id="UP000556436"/>
    </source>
</evidence>
<dbReference type="Pfam" id="PF05685">
    <property type="entry name" value="Uma2"/>
    <property type="match status" value="1"/>
</dbReference>
<accession>A0A7W7PD95</accession>
<dbReference type="PANTHER" id="PTHR35400:SF3">
    <property type="entry name" value="SLL1072 PROTEIN"/>
    <property type="match status" value="1"/>
</dbReference>
<gene>
    <name evidence="2" type="ORF">FHS38_001813</name>
</gene>
<keyword evidence="2" id="KW-0255">Endonuclease</keyword>
<keyword evidence="2" id="KW-0378">Hydrolase</keyword>